<dbReference type="AlphaFoldDB" id="A0A1C3TWC3"/>
<protein>
    <submittedName>
        <fullName evidence="1">Uncharacterized protein</fullName>
    </submittedName>
</protein>
<evidence type="ECO:0000313" key="1">
    <source>
        <dbReference type="EMBL" id="SCB07533.1"/>
    </source>
</evidence>
<dbReference type="EMBL" id="FMAG01000001">
    <property type="protein sequence ID" value="SCB07533.1"/>
    <property type="molecule type" value="Genomic_DNA"/>
</dbReference>
<sequence>MARLKSITSIIGADVLNRSQKPLLASNCSFLWIGSGHPSRAVMDACLSFMKLATLMP</sequence>
<dbReference type="Proteomes" id="UP000199101">
    <property type="component" value="Unassembled WGS sequence"/>
</dbReference>
<organism evidence="1 2">
    <name type="scientific">Rhizobium multihospitium</name>
    <dbReference type="NCBI Taxonomy" id="410764"/>
    <lineage>
        <taxon>Bacteria</taxon>
        <taxon>Pseudomonadati</taxon>
        <taxon>Pseudomonadota</taxon>
        <taxon>Alphaproteobacteria</taxon>
        <taxon>Hyphomicrobiales</taxon>
        <taxon>Rhizobiaceae</taxon>
        <taxon>Rhizobium/Agrobacterium group</taxon>
        <taxon>Rhizobium</taxon>
    </lineage>
</organism>
<keyword evidence="2" id="KW-1185">Reference proteome</keyword>
<reference evidence="2" key="1">
    <citation type="submission" date="2016-08" db="EMBL/GenBank/DDBJ databases">
        <authorList>
            <person name="Varghese N."/>
            <person name="Submissions Spin"/>
        </authorList>
    </citation>
    <scope>NUCLEOTIDE SEQUENCE [LARGE SCALE GENOMIC DNA]</scope>
    <source>
        <strain evidence="2">HAMBI 2975</strain>
    </source>
</reference>
<dbReference type="RefSeq" id="WP_162747604.1">
    <property type="nucleotide sequence ID" value="NZ_FMAG01000001.1"/>
</dbReference>
<gene>
    <name evidence="1" type="ORF">GA0061103_1098</name>
</gene>
<proteinExistence type="predicted"/>
<evidence type="ECO:0000313" key="2">
    <source>
        <dbReference type="Proteomes" id="UP000199101"/>
    </source>
</evidence>
<accession>A0A1C3TWC3</accession>
<name>A0A1C3TWC3_9HYPH</name>